<dbReference type="InterPro" id="IPR001223">
    <property type="entry name" value="Glyco_hydro18_cat"/>
</dbReference>
<keyword evidence="7 9" id="KW-0326">Glycosidase</keyword>
<evidence type="ECO:0000256" key="2">
    <source>
        <dbReference type="ARBA" id="ARBA00009336"/>
    </source>
</evidence>
<dbReference type="GO" id="GO:0005615">
    <property type="term" value="C:extracellular space"/>
    <property type="evidence" value="ECO:0007669"/>
    <property type="project" value="TreeGrafter"/>
</dbReference>
<dbReference type="OMA" id="KWIMKQV"/>
<evidence type="ECO:0000256" key="9">
    <source>
        <dbReference type="RuleBase" id="RU000489"/>
    </source>
</evidence>
<keyword evidence="3 11" id="KW-0732">Signal</keyword>
<evidence type="ECO:0000256" key="1">
    <source>
        <dbReference type="ARBA" id="ARBA00004371"/>
    </source>
</evidence>
<keyword evidence="6" id="KW-0458">Lysosome</keyword>
<dbReference type="GO" id="GO:0004553">
    <property type="term" value="F:hydrolase activity, hydrolyzing O-glycosyl compounds"/>
    <property type="evidence" value="ECO:0007669"/>
    <property type="project" value="InterPro"/>
</dbReference>
<proteinExistence type="inferred from homology"/>
<keyword evidence="4 9" id="KW-0378">Hydrolase</keyword>
<dbReference type="InterPro" id="IPR017853">
    <property type="entry name" value="GH"/>
</dbReference>
<evidence type="ECO:0000313" key="13">
    <source>
        <dbReference type="EMBL" id="KYQ93032.1"/>
    </source>
</evidence>
<keyword evidence="5" id="KW-0325">Glycoprotein</keyword>
<sequence length="372" mass="42128">MKNLILVALISIAIGICSAQCPCSDDSLCDPVSAGVRPEFVGFSMVNEQSIWESYDWNILTTLALFYPVQDLSTDLLCLAHSKQTRIVIGASFPVNQLWNYTAQEEWIQTQIQTVQQYHLDGVNIDIEDVIAEDQQDLSALLTGFVAKTNYEFKNVNPNYQVTFDVAWAAGCIDLRCYDYQGLAMASDFIIAMDYDTQSQIFTQHCTANANTPAQRAWQGTESFLNLGIPPSKLVMALPWYGYDYTCIGEGMTLNNTVCTIKWDEYRGVNCSDAAGTQLWYSQIVDLMANQSIQKTPQQWSNQVYAPWFNYINPNDQQVHQIWFDDAQSISIKVDIAQYFELLGIGIWNIDFLSTSQSETQDMWQAVAQYFS</sequence>
<dbReference type="FunFam" id="3.20.20.80:FF:000250">
    <property type="entry name" value="Probable di-N-acetylchitobiase 1"/>
    <property type="match status" value="1"/>
</dbReference>
<dbReference type="PROSITE" id="PS51910">
    <property type="entry name" value="GH18_2"/>
    <property type="match status" value="1"/>
</dbReference>
<evidence type="ECO:0000256" key="7">
    <source>
        <dbReference type="ARBA" id="ARBA00023295"/>
    </source>
</evidence>
<comment type="function">
    <text evidence="8">Involved in the degradation of asparagine-linked glycoproteins. May hydrolyze of N-acetyl-beta-D-glucosamine (1-4)N-acetylglucosamine chitobiose core from the reducing end of the bond.</text>
</comment>
<evidence type="ECO:0000256" key="10">
    <source>
        <dbReference type="RuleBase" id="RU004453"/>
    </source>
</evidence>
<dbReference type="PANTHER" id="PTHR46290">
    <property type="entry name" value="DI-N-ACETYLCHITOBIASE"/>
    <property type="match status" value="1"/>
</dbReference>
<gene>
    <name evidence="13" type="ORF">DLAC_05641</name>
</gene>
<dbReference type="PANTHER" id="PTHR46290:SF1">
    <property type="entry name" value="DI-N-ACETYLCHITOBIASE"/>
    <property type="match status" value="1"/>
</dbReference>
<comment type="similarity">
    <text evidence="2 10">Belongs to the glycosyl hydrolase 18 family.</text>
</comment>
<organism evidence="13 14">
    <name type="scientific">Tieghemostelium lacteum</name>
    <name type="common">Slime mold</name>
    <name type="synonym">Dictyostelium lacteum</name>
    <dbReference type="NCBI Taxonomy" id="361077"/>
    <lineage>
        <taxon>Eukaryota</taxon>
        <taxon>Amoebozoa</taxon>
        <taxon>Evosea</taxon>
        <taxon>Eumycetozoa</taxon>
        <taxon>Dictyostelia</taxon>
        <taxon>Dictyosteliales</taxon>
        <taxon>Raperosteliaceae</taxon>
        <taxon>Tieghemostelium</taxon>
    </lineage>
</organism>
<dbReference type="SMART" id="SM00636">
    <property type="entry name" value="Glyco_18"/>
    <property type="match status" value="1"/>
</dbReference>
<dbReference type="AlphaFoldDB" id="A0A151ZGD1"/>
<dbReference type="PROSITE" id="PS01095">
    <property type="entry name" value="GH18_1"/>
    <property type="match status" value="1"/>
</dbReference>
<evidence type="ECO:0000256" key="4">
    <source>
        <dbReference type="ARBA" id="ARBA00022801"/>
    </source>
</evidence>
<evidence type="ECO:0000256" key="5">
    <source>
        <dbReference type="ARBA" id="ARBA00023180"/>
    </source>
</evidence>
<feature type="chain" id="PRO_5007593264" evidence="11">
    <location>
        <begin position="20"/>
        <end position="372"/>
    </location>
</feature>
<evidence type="ECO:0000256" key="3">
    <source>
        <dbReference type="ARBA" id="ARBA00022729"/>
    </source>
</evidence>
<evidence type="ECO:0000256" key="8">
    <source>
        <dbReference type="ARBA" id="ARBA00059340"/>
    </source>
</evidence>
<dbReference type="Gene3D" id="3.10.50.10">
    <property type="match status" value="1"/>
</dbReference>
<evidence type="ECO:0000256" key="11">
    <source>
        <dbReference type="SAM" id="SignalP"/>
    </source>
</evidence>
<evidence type="ECO:0000259" key="12">
    <source>
        <dbReference type="PROSITE" id="PS51910"/>
    </source>
</evidence>
<dbReference type="GO" id="GO:0008061">
    <property type="term" value="F:chitin binding"/>
    <property type="evidence" value="ECO:0007669"/>
    <property type="project" value="InterPro"/>
</dbReference>
<evidence type="ECO:0000313" key="14">
    <source>
        <dbReference type="Proteomes" id="UP000076078"/>
    </source>
</evidence>
<feature type="signal peptide" evidence="11">
    <location>
        <begin position="1"/>
        <end position="19"/>
    </location>
</feature>
<dbReference type="GO" id="GO:0005764">
    <property type="term" value="C:lysosome"/>
    <property type="evidence" value="ECO:0007669"/>
    <property type="project" value="UniProtKB-SubCell"/>
</dbReference>
<dbReference type="Gene3D" id="3.20.20.80">
    <property type="entry name" value="Glycosidases"/>
    <property type="match status" value="1"/>
</dbReference>
<accession>A0A151ZGD1</accession>
<dbReference type="InParanoid" id="A0A151ZGD1"/>
<dbReference type="InterPro" id="IPR011583">
    <property type="entry name" value="Chitinase_II/V-like_cat"/>
</dbReference>
<dbReference type="InterPro" id="IPR001579">
    <property type="entry name" value="Glyco_hydro_18_chit_AS"/>
</dbReference>
<dbReference type="EMBL" id="LODT01000028">
    <property type="protein sequence ID" value="KYQ93032.1"/>
    <property type="molecule type" value="Genomic_DNA"/>
</dbReference>
<feature type="domain" description="GH18" evidence="12">
    <location>
        <begin position="1"/>
        <end position="372"/>
    </location>
</feature>
<comment type="caution">
    <text evidence="13">The sequence shown here is derived from an EMBL/GenBank/DDBJ whole genome shotgun (WGS) entry which is preliminary data.</text>
</comment>
<comment type="subcellular location">
    <subcellularLocation>
        <location evidence="1">Lysosome</location>
    </subcellularLocation>
</comment>
<dbReference type="OrthoDB" id="16630at2759"/>
<dbReference type="Pfam" id="PF00704">
    <property type="entry name" value="Glyco_hydro_18"/>
    <property type="match status" value="1"/>
</dbReference>
<name>A0A151ZGD1_TIELA</name>
<evidence type="ECO:0000256" key="6">
    <source>
        <dbReference type="ARBA" id="ARBA00023228"/>
    </source>
</evidence>
<dbReference type="Proteomes" id="UP000076078">
    <property type="component" value="Unassembled WGS sequence"/>
</dbReference>
<keyword evidence="14" id="KW-1185">Reference proteome</keyword>
<dbReference type="SUPFAM" id="SSF51445">
    <property type="entry name" value="(Trans)glycosidases"/>
    <property type="match status" value="1"/>
</dbReference>
<dbReference type="InterPro" id="IPR029070">
    <property type="entry name" value="Chitinase_insertion_sf"/>
</dbReference>
<protein>
    <submittedName>
        <fullName evidence="13">Glycoside hydrolase family 18 protein</fullName>
    </submittedName>
</protein>
<dbReference type="GO" id="GO:0009313">
    <property type="term" value="P:oligosaccharide catabolic process"/>
    <property type="evidence" value="ECO:0007669"/>
    <property type="project" value="TreeGrafter"/>
</dbReference>
<reference evidence="13 14" key="1">
    <citation type="submission" date="2015-12" db="EMBL/GenBank/DDBJ databases">
        <title>Dictyostelia acquired genes for synthesis and detection of signals that induce cell-type specialization by lateral gene transfer from prokaryotes.</title>
        <authorList>
            <person name="Gloeckner G."/>
            <person name="Schaap P."/>
        </authorList>
    </citation>
    <scope>NUCLEOTIDE SEQUENCE [LARGE SCALE GENOMIC DNA]</scope>
    <source>
        <strain evidence="13 14">TK</strain>
    </source>
</reference>
<dbReference type="STRING" id="361077.A0A151ZGD1"/>
<dbReference type="InterPro" id="IPR051887">
    <property type="entry name" value="GH18_Domain-Containing"/>
</dbReference>